<dbReference type="SUPFAM" id="SSF56801">
    <property type="entry name" value="Acetyl-CoA synthetase-like"/>
    <property type="match status" value="1"/>
</dbReference>
<accession>A0AAE0J3G0</accession>
<dbReference type="Gene3D" id="3.30.300.30">
    <property type="match status" value="1"/>
</dbReference>
<dbReference type="AlphaFoldDB" id="A0AAE0J3G0"/>
<dbReference type="InterPro" id="IPR045851">
    <property type="entry name" value="AMP-bd_C_sf"/>
</dbReference>
<name>A0AAE0J3G0_9PEZI</name>
<dbReference type="InterPro" id="IPR042099">
    <property type="entry name" value="ANL_N_sf"/>
</dbReference>
<feature type="chain" id="PRO_5042171413" evidence="1">
    <location>
        <begin position="23"/>
        <end position="315"/>
    </location>
</feature>
<proteinExistence type="predicted"/>
<dbReference type="EMBL" id="JAUEPO010000001">
    <property type="protein sequence ID" value="KAK3335940.1"/>
    <property type="molecule type" value="Genomic_DNA"/>
</dbReference>
<dbReference type="InterPro" id="IPR025110">
    <property type="entry name" value="AMP-bd_C"/>
</dbReference>
<dbReference type="InterPro" id="IPR050237">
    <property type="entry name" value="ATP-dep_AMP-bd_enzyme"/>
</dbReference>
<evidence type="ECO:0000313" key="5">
    <source>
        <dbReference type="Proteomes" id="UP001286456"/>
    </source>
</evidence>
<comment type="caution">
    <text evidence="4">The sequence shown here is derived from an EMBL/GenBank/DDBJ whole genome shotgun (WGS) entry which is preliminary data.</text>
</comment>
<dbReference type="CDD" id="cd04433">
    <property type="entry name" value="AFD_class_I"/>
    <property type="match status" value="1"/>
</dbReference>
<dbReference type="Gene3D" id="3.40.50.12780">
    <property type="entry name" value="N-terminal domain of ligase-like"/>
    <property type="match status" value="1"/>
</dbReference>
<dbReference type="InterPro" id="IPR000873">
    <property type="entry name" value="AMP-dep_synth/lig_dom"/>
</dbReference>
<gene>
    <name evidence="4" type="ORF">B0T19DRAFT_408021</name>
</gene>
<keyword evidence="5" id="KW-1185">Reference proteome</keyword>
<dbReference type="PANTHER" id="PTHR43767">
    <property type="entry name" value="LONG-CHAIN-FATTY-ACID--COA LIGASE"/>
    <property type="match status" value="1"/>
</dbReference>
<feature type="domain" description="AMP-dependent synthetase/ligase" evidence="2">
    <location>
        <begin position="6"/>
        <end position="160"/>
    </location>
</feature>
<dbReference type="Pfam" id="PF13193">
    <property type="entry name" value="AMP-binding_C"/>
    <property type="match status" value="1"/>
</dbReference>
<dbReference type="Proteomes" id="UP001286456">
    <property type="component" value="Unassembled WGS sequence"/>
</dbReference>
<protein>
    <submittedName>
        <fullName evidence="4">Uncharacterized protein</fullName>
    </submittedName>
</protein>
<evidence type="ECO:0000259" key="2">
    <source>
        <dbReference type="Pfam" id="PF00501"/>
    </source>
</evidence>
<reference evidence="4" key="1">
    <citation type="journal article" date="2023" name="Mol. Phylogenet. Evol.">
        <title>Genome-scale phylogeny and comparative genomics of the fungal order Sordariales.</title>
        <authorList>
            <person name="Hensen N."/>
            <person name="Bonometti L."/>
            <person name="Westerberg I."/>
            <person name="Brannstrom I.O."/>
            <person name="Guillou S."/>
            <person name="Cros-Aarteil S."/>
            <person name="Calhoun S."/>
            <person name="Haridas S."/>
            <person name="Kuo A."/>
            <person name="Mondo S."/>
            <person name="Pangilinan J."/>
            <person name="Riley R."/>
            <person name="LaButti K."/>
            <person name="Andreopoulos B."/>
            <person name="Lipzen A."/>
            <person name="Chen C."/>
            <person name="Yan M."/>
            <person name="Daum C."/>
            <person name="Ng V."/>
            <person name="Clum A."/>
            <person name="Steindorff A."/>
            <person name="Ohm R.A."/>
            <person name="Martin F."/>
            <person name="Silar P."/>
            <person name="Natvig D.O."/>
            <person name="Lalanne C."/>
            <person name="Gautier V."/>
            <person name="Ament-Velasquez S.L."/>
            <person name="Kruys A."/>
            <person name="Hutchinson M.I."/>
            <person name="Powell A.J."/>
            <person name="Barry K."/>
            <person name="Miller A.N."/>
            <person name="Grigoriev I.V."/>
            <person name="Debuchy R."/>
            <person name="Gladieux P."/>
            <person name="Hiltunen Thoren M."/>
            <person name="Johannesson H."/>
        </authorList>
    </citation>
    <scope>NUCLEOTIDE SEQUENCE</scope>
    <source>
        <strain evidence="4">SMH4131-1</strain>
    </source>
</reference>
<evidence type="ECO:0000313" key="4">
    <source>
        <dbReference type="EMBL" id="KAK3335940.1"/>
    </source>
</evidence>
<keyword evidence="1" id="KW-0732">Signal</keyword>
<dbReference type="PANTHER" id="PTHR43767:SF1">
    <property type="entry name" value="NONRIBOSOMAL PEPTIDE SYNTHASE PES1 (EUROFUNG)-RELATED"/>
    <property type="match status" value="1"/>
</dbReference>
<feature type="domain" description="AMP-binding enzyme C-terminal" evidence="3">
    <location>
        <begin position="216"/>
        <end position="294"/>
    </location>
</feature>
<sequence>MSNHLGLCLISGGTAVIPLASAAPAIPEVLAELRITAVLFTVPRLSHVLNVLATPQGHDLDLSTLRSILIAGSPLPVHTLRAALARFGDAVSQGYGTSETGMLSLLTASDVAAHSETAGSVGRAWNGVEIDVRDDTGRTVSSHGTVGHVYARVRGAFCGYTGTGADKEASKAVLSDDGWVWTQDLGSLDARGYLYLAGRSRDVVIINAIVHYVGAIESALASHPDVDAAYVLAVPDEKTGEAACAFVVPVHGGGSDVRVEDLRLLVKERLGVAAVPARITYIASESVPIAPSGKPDKKAMLRRLMEQRDGVERLS</sequence>
<evidence type="ECO:0000256" key="1">
    <source>
        <dbReference type="SAM" id="SignalP"/>
    </source>
</evidence>
<reference evidence="4" key="2">
    <citation type="submission" date="2023-06" db="EMBL/GenBank/DDBJ databases">
        <authorList>
            <consortium name="Lawrence Berkeley National Laboratory"/>
            <person name="Haridas S."/>
            <person name="Hensen N."/>
            <person name="Bonometti L."/>
            <person name="Westerberg I."/>
            <person name="Brannstrom I.O."/>
            <person name="Guillou S."/>
            <person name="Cros-Aarteil S."/>
            <person name="Calhoun S."/>
            <person name="Kuo A."/>
            <person name="Mondo S."/>
            <person name="Pangilinan J."/>
            <person name="Riley R."/>
            <person name="Labutti K."/>
            <person name="Andreopoulos B."/>
            <person name="Lipzen A."/>
            <person name="Chen C."/>
            <person name="Yanf M."/>
            <person name="Daum C."/>
            <person name="Ng V."/>
            <person name="Clum A."/>
            <person name="Steindorff A."/>
            <person name="Ohm R."/>
            <person name="Martin F."/>
            <person name="Silar P."/>
            <person name="Natvig D."/>
            <person name="Lalanne C."/>
            <person name="Gautier V."/>
            <person name="Ament-Velasquez S.L."/>
            <person name="Kruys A."/>
            <person name="Hutchinson M.I."/>
            <person name="Powell A.J."/>
            <person name="Barry K."/>
            <person name="Miller A.N."/>
            <person name="Grigoriev I.V."/>
            <person name="Debuchy R."/>
            <person name="Gladieux P."/>
            <person name="Thoren M.H."/>
            <person name="Johannesson H."/>
        </authorList>
    </citation>
    <scope>NUCLEOTIDE SEQUENCE</scope>
    <source>
        <strain evidence="4">SMH4131-1</strain>
    </source>
</reference>
<feature type="signal peptide" evidence="1">
    <location>
        <begin position="1"/>
        <end position="22"/>
    </location>
</feature>
<evidence type="ECO:0000259" key="3">
    <source>
        <dbReference type="Pfam" id="PF13193"/>
    </source>
</evidence>
<dbReference type="GO" id="GO:0016878">
    <property type="term" value="F:acid-thiol ligase activity"/>
    <property type="evidence" value="ECO:0007669"/>
    <property type="project" value="UniProtKB-ARBA"/>
</dbReference>
<organism evidence="4 5">
    <name type="scientific">Cercophora scortea</name>
    <dbReference type="NCBI Taxonomy" id="314031"/>
    <lineage>
        <taxon>Eukaryota</taxon>
        <taxon>Fungi</taxon>
        <taxon>Dikarya</taxon>
        <taxon>Ascomycota</taxon>
        <taxon>Pezizomycotina</taxon>
        <taxon>Sordariomycetes</taxon>
        <taxon>Sordariomycetidae</taxon>
        <taxon>Sordariales</taxon>
        <taxon>Lasiosphaeriaceae</taxon>
        <taxon>Cercophora</taxon>
    </lineage>
</organism>
<dbReference type="Pfam" id="PF00501">
    <property type="entry name" value="AMP-binding"/>
    <property type="match status" value="1"/>
</dbReference>